<accession>A0A285MXZ4</accession>
<name>A0A285MXZ4_9FLAO</name>
<dbReference type="Proteomes" id="UP000219048">
    <property type="component" value="Unassembled WGS sequence"/>
</dbReference>
<evidence type="ECO:0008006" key="3">
    <source>
        <dbReference type="Google" id="ProtNLM"/>
    </source>
</evidence>
<keyword evidence="2" id="KW-1185">Reference proteome</keyword>
<sequence>MKISCEEASTICNKSQYKEAGFWEIMKLKLHILMCKTCAKFTKQNTALTSLCERAGLNTLSESDKEAMKKDLEKHL</sequence>
<dbReference type="OrthoDB" id="1262821at2"/>
<proteinExistence type="predicted"/>
<protein>
    <recommendedName>
        <fullName evidence="3">Glycine dehydrogenase</fullName>
    </recommendedName>
</protein>
<evidence type="ECO:0000313" key="2">
    <source>
        <dbReference type="Proteomes" id="UP000219048"/>
    </source>
</evidence>
<reference evidence="2" key="1">
    <citation type="submission" date="2017-09" db="EMBL/GenBank/DDBJ databases">
        <authorList>
            <person name="Varghese N."/>
            <person name="Submissions S."/>
        </authorList>
    </citation>
    <scope>NUCLEOTIDE SEQUENCE [LARGE SCALE GENOMIC DNA]</scope>
    <source>
        <strain evidence="2">DSM 25885</strain>
    </source>
</reference>
<dbReference type="EMBL" id="OBEH01000006">
    <property type="protein sequence ID" value="SNZ01543.1"/>
    <property type="molecule type" value="Genomic_DNA"/>
</dbReference>
<dbReference type="AlphaFoldDB" id="A0A285MXZ4"/>
<evidence type="ECO:0000313" key="1">
    <source>
        <dbReference type="EMBL" id="SNZ01543.1"/>
    </source>
</evidence>
<gene>
    <name evidence="1" type="ORF">SAMN06265377_3385</name>
</gene>
<dbReference type="RefSeq" id="WP_097046988.1">
    <property type="nucleotide sequence ID" value="NZ_OBEH01000006.1"/>
</dbReference>
<organism evidence="1 2">
    <name type="scientific">Flagellimonas pacifica</name>
    <dbReference type="NCBI Taxonomy" id="1247520"/>
    <lineage>
        <taxon>Bacteria</taxon>
        <taxon>Pseudomonadati</taxon>
        <taxon>Bacteroidota</taxon>
        <taxon>Flavobacteriia</taxon>
        <taxon>Flavobacteriales</taxon>
        <taxon>Flavobacteriaceae</taxon>
        <taxon>Flagellimonas</taxon>
    </lineage>
</organism>